<organism evidence="2 3">
    <name type="scientific">Syntrophotalea carbinolica (strain DSM 2380 / NBRC 103641 / GraBd1)</name>
    <name type="common">Pelobacter carbinolicus</name>
    <dbReference type="NCBI Taxonomy" id="338963"/>
    <lineage>
        <taxon>Bacteria</taxon>
        <taxon>Pseudomonadati</taxon>
        <taxon>Thermodesulfobacteriota</taxon>
        <taxon>Desulfuromonadia</taxon>
        <taxon>Desulfuromonadales</taxon>
        <taxon>Syntrophotaleaceae</taxon>
        <taxon>Syntrophotalea</taxon>
    </lineage>
</organism>
<dbReference type="STRING" id="338963.Pcar_0362"/>
<evidence type="ECO:0000313" key="2">
    <source>
        <dbReference type="EMBL" id="ABA87622.1"/>
    </source>
</evidence>
<dbReference type="Proteomes" id="UP000002534">
    <property type="component" value="Chromosome"/>
</dbReference>
<dbReference type="eggNOG" id="ENOG5033E57">
    <property type="taxonomic scope" value="Bacteria"/>
</dbReference>
<evidence type="ECO:0000256" key="1">
    <source>
        <dbReference type="SAM" id="SignalP"/>
    </source>
</evidence>
<dbReference type="HOGENOM" id="CLU_179925_0_0_7"/>
<dbReference type="EMBL" id="CP000142">
    <property type="protein sequence ID" value="ABA87622.1"/>
    <property type="molecule type" value="Genomic_DNA"/>
</dbReference>
<dbReference type="AlphaFoldDB" id="Q3A7M2"/>
<evidence type="ECO:0000313" key="3">
    <source>
        <dbReference type="Proteomes" id="UP000002534"/>
    </source>
</evidence>
<accession>Q3A7M2</accession>
<sequence length="91" mass="10061">MRCRVLKWMLPGLLMLAMLPSSTLAFDGAEDGRRFRQPPPEAYEACKGKEEGAKVTLKGPHGETMKGVCKEQGDRLVAVPADRPPAPRERQ</sequence>
<keyword evidence="3" id="KW-1185">Reference proteome</keyword>
<keyword evidence="1" id="KW-0732">Signal</keyword>
<dbReference type="RefSeq" id="WP_011340042.1">
    <property type="nucleotide sequence ID" value="NC_007498.2"/>
</dbReference>
<feature type="chain" id="PRO_5004223788" evidence="1">
    <location>
        <begin position="26"/>
        <end position="91"/>
    </location>
</feature>
<protein>
    <submittedName>
        <fullName evidence="2">Uncharacterized protein</fullName>
    </submittedName>
</protein>
<reference evidence="2 3" key="2">
    <citation type="journal article" date="2012" name="BMC Genomics">
        <title>The genome of Pelobacter carbinolicus reveals surprising metabolic capabilities and physiological features.</title>
        <authorList>
            <person name="Aklujkar M."/>
            <person name="Haveman S.A."/>
            <person name="Didonato R.Jr."/>
            <person name="Chertkov O."/>
            <person name="Han C.S."/>
            <person name="Land M.L."/>
            <person name="Brown P."/>
            <person name="Lovley D.R."/>
        </authorList>
    </citation>
    <scope>NUCLEOTIDE SEQUENCE [LARGE SCALE GENOMIC DNA]</scope>
    <source>
        <strain evidence="3">DSM 2380 / NBRC 103641 / GraBd1</strain>
    </source>
</reference>
<dbReference type="OrthoDB" id="5422614at2"/>
<reference evidence="3" key="1">
    <citation type="submission" date="2005-10" db="EMBL/GenBank/DDBJ databases">
        <title>Complete sequence of Pelobacter carbinolicus DSM 2380.</title>
        <authorList>
            <person name="Copeland A."/>
            <person name="Lucas S."/>
            <person name="Lapidus A."/>
            <person name="Barry K."/>
            <person name="Detter J.C."/>
            <person name="Glavina T."/>
            <person name="Hammon N."/>
            <person name="Israni S."/>
            <person name="Pitluck S."/>
            <person name="Chertkov O."/>
            <person name="Schmutz J."/>
            <person name="Larimer F."/>
            <person name="Land M."/>
            <person name="Kyrpides N."/>
            <person name="Ivanova N."/>
            <person name="Richardson P."/>
        </authorList>
    </citation>
    <scope>NUCLEOTIDE SEQUENCE [LARGE SCALE GENOMIC DNA]</scope>
    <source>
        <strain evidence="3">DSM 2380 / NBRC 103641 / GraBd1</strain>
    </source>
</reference>
<gene>
    <name evidence="2" type="ordered locus">Pcar_0362</name>
</gene>
<feature type="signal peptide" evidence="1">
    <location>
        <begin position="1"/>
        <end position="25"/>
    </location>
</feature>
<proteinExistence type="predicted"/>
<dbReference type="KEGG" id="pca:Pcar_0362"/>
<name>Q3A7M2_SYNC1</name>